<organism evidence="7 8">
    <name type="scientific">Apiospora saccharicola</name>
    <dbReference type="NCBI Taxonomy" id="335842"/>
    <lineage>
        <taxon>Eukaryota</taxon>
        <taxon>Fungi</taxon>
        <taxon>Dikarya</taxon>
        <taxon>Ascomycota</taxon>
        <taxon>Pezizomycotina</taxon>
        <taxon>Sordariomycetes</taxon>
        <taxon>Xylariomycetidae</taxon>
        <taxon>Amphisphaeriales</taxon>
        <taxon>Apiosporaceae</taxon>
        <taxon>Apiospora</taxon>
    </lineage>
</organism>
<evidence type="ECO:0000256" key="4">
    <source>
        <dbReference type="ARBA" id="ARBA00022840"/>
    </source>
</evidence>
<evidence type="ECO:0000256" key="1">
    <source>
        <dbReference type="ARBA" id="ARBA00004790"/>
    </source>
</evidence>
<protein>
    <recommendedName>
        <fullName evidence="6">NAD/GMP synthase domain-containing protein</fullName>
    </recommendedName>
</protein>
<dbReference type="SUPFAM" id="SSF52402">
    <property type="entry name" value="Adenine nucleotide alpha hydrolases-like"/>
    <property type="match status" value="1"/>
</dbReference>
<evidence type="ECO:0000259" key="6">
    <source>
        <dbReference type="Pfam" id="PF02540"/>
    </source>
</evidence>
<keyword evidence="4" id="KW-0067">ATP-binding</keyword>
<sequence length="393" mass="43951">MILLSGKTLEQGSQFSLEPVEVITATIDLEEIRSYRSSISRNVQAAQQADSTRVEWDIRLSQKELHILDPMTEIWMGTSVYLWQYLVRTSSPGFFLSLSGGLDSSTVALFVYGMPKVVLKSIEAGSKTTLADLRRVTGMDTLVPKTPEEIVGLFANHMLYLYHQAVQASMAIINEALHFTLKYAVEGGTRSENLALQNIQARSRITTQYMLAQLVTTASQSPRAGSPLLGLASGNVDENLRGYYTKYDASSGDLAPLGSISKNNAKLFQSWAMKAWDLPILEELLTATPSAEPLPLPAGVQDDESESEMGLMYTELSTFGILRKMAEKVMHFFRNYAINRHNATITTPSVHMSAYNPDDNRHDLRPFLYNVNWPFQFNKIRAHAEHLQNMMSK</sequence>
<proteinExistence type="predicted"/>
<keyword evidence="2" id="KW-0436">Ligase</keyword>
<evidence type="ECO:0000256" key="3">
    <source>
        <dbReference type="ARBA" id="ARBA00022741"/>
    </source>
</evidence>
<dbReference type="PANTHER" id="PTHR23090:SF9">
    <property type="entry name" value="GLUTAMINE-DEPENDENT NAD(+) SYNTHETASE"/>
    <property type="match status" value="1"/>
</dbReference>
<dbReference type="InterPro" id="IPR003694">
    <property type="entry name" value="NAD_synthase"/>
</dbReference>
<dbReference type="Gene3D" id="3.60.110.10">
    <property type="entry name" value="Carbon-nitrogen hydrolase"/>
    <property type="match status" value="1"/>
</dbReference>
<dbReference type="CDD" id="cd00553">
    <property type="entry name" value="NAD_synthase"/>
    <property type="match status" value="1"/>
</dbReference>
<evidence type="ECO:0000256" key="5">
    <source>
        <dbReference type="ARBA" id="ARBA00023027"/>
    </source>
</evidence>
<evidence type="ECO:0000256" key="2">
    <source>
        <dbReference type="ARBA" id="ARBA00022598"/>
    </source>
</evidence>
<evidence type="ECO:0000313" key="7">
    <source>
        <dbReference type="EMBL" id="KAK8059631.1"/>
    </source>
</evidence>
<evidence type="ECO:0000313" key="8">
    <source>
        <dbReference type="Proteomes" id="UP001446871"/>
    </source>
</evidence>
<keyword evidence="8" id="KW-1185">Reference proteome</keyword>
<feature type="domain" description="NAD/GMP synthase" evidence="6">
    <location>
        <begin position="81"/>
        <end position="319"/>
    </location>
</feature>
<dbReference type="Pfam" id="PF02540">
    <property type="entry name" value="NAD_synthase"/>
    <property type="match status" value="1"/>
</dbReference>
<comment type="pathway">
    <text evidence="1">Cofactor biosynthesis; NAD(+) biosynthesis.</text>
</comment>
<reference evidence="7 8" key="1">
    <citation type="submission" date="2023-01" db="EMBL/GenBank/DDBJ databases">
        <title>Analysis of 21 Apiospora genomes using comparative genomics revels a genus with tremendous synthesis potential of carbohydrate active enzymes and secondary metabolites.</title>
        <authorList>
            <person name="Sorensen T."/>
        </authorList>
    </citation>
    <scope>NUCLEOTIDE SEQUENCE [LARGE SCALE GENOMIC DNA]</scope>
    <source>
        <strain evidence="7 8">CBS 83171</strain>
    </source>
</reference>
<dbReference type="InterPro" id="IPR014729">
    <property type="entry name" value="Rossmann-like_a/b/a_fold"/>
</dbReference>
<dbReference type="PANTHER" id="PTHR23090">
    <property type="entry name" value="NH 3 /GLUTAMINE-DEPENDENT NAD + SYNTHETASE"/>
    <property type="match status" value="1"/>
</dbReference>
<keyword evidence="5" id="KW-0520">NAD</keyword>
<dbReference type="EMBL" id="JAQQWM010000006">
    <property type="protein sequence ID" value="KAK8059631.1"/>
    <property type="molecule type" value="Genomic_DNA"/>
</dbReference>
<comment type="caution">
    <text evidence="7">The sequence shown here is derived from an EMBL/GenBank/DDBJ whole genome shotgun (WGS) entry which is preliminary data.</text>
</comment>
<gene>
    <name evidence="7" type="ORF">PG996_009561</name>
</gene>
<name>A0ABR1UNM6_9PEZI</name>
<dbReference type="InterPro" id="IPR022310">
    <property type="entry name" value="NAD/GMP_synthase"/>
</dbReference>
<dbReference type="Proteomes" id="UP001446871">
    <property type="component" value="Unassembled WGS sequence"/>
</dbReference>
<accession>A0ABR1UNM6</accession>
<dbReference type="Gene3D" id="3.40.50.620">
    <property type="entry name" value="HUPs"/>
    <property type="match status" value="1"/>
</dbReference>
<dbReference type="InterPro" id="IPR036526">
    <property type="entry name" value="C-N_Hydrolase_sf"/>
</dbReference>
<keyword evidence="3" id="KW-0547">Nucleotide-binding</keyword>